<reference evidence="1" key="1">
    <citation type="submission" date="2021-02" db="EMBL/GenBank/DDBJ databases">
        <authorList>
            <person name="Han P."/>
        </authorList>
    </citation>
    <scope>NUCLEOTIDE SEQUENCE</scope>
    <source>
        <strain evidence="1">Nitrosomonas nitrosa 18-3D</strain>
    </source>
</reference>
<dbReference type="Proteomes" id="UP000601736">
    <property type="component" value="Unassembled WGS sequence"/>
</dbReference>
<accession>A0A8H8Z1R5</accession>
<comment type="caution">
    <text evidence="1">The sequence shown here is derived from an EMBL/GenBank/DDBJ whole genome shotgun (WGS) entry which is preliminary data.</text>
</comment>
<dbReference type="RefSeq" id="WP_204799816.1">
    <property type="nucleotide sequence ID" value="NZ_CAJNAP010000014.1"/>
</dbReference>
<organism evidence="1 2">
    <name type="scientific">Nitrosomonas nitrosa</name>
    <dbReference type="NCBI Taxonomy" id="52442"/>
    <lineage>
        <taxon>Bacteria</taxon>
        <taxon>Pseudomonadati</taxon>
        <taxon>Pseudomonadota</taxon>
        <taxon>Betaproteobacteria</taxon>
        <taxon>Nitrosomonadales</taxon>
        <taxon>Nitrosomonadaceae</taxon>
        <taxon>Nitrosomonas</taxon>
    </lineage>
</organism>
<dbReference type="AlphaFoldDB" id="A0A8H8Z1R5"/>
<sequence>MKRTVKIHGVNHLCIDSATIARGGSLDISLNPTPWNGAGPYIVSWVDSKAPKPITTDLPLTEPQNKCESEKSISKAKYRNLQVTFALAIECVVDINSDFKKKNKAINISSIAKHLSEKYATKTTNIDSKNAINERITGQSDETIRKRIKNALEIKKENY</sequence>
<name>A0A8H8Z1R5_9PROT</name>
<gene>
    <name evidence="1" type="ORF">NMYAN_210014</name>
</gene>
<protein>
    <submittedName>
        <fullName evidence="1">Uncharacterized protein</fullName>
    </submittedName>
</protein>
<evidence type="ECO:0000313" key="1">
    <source>
        <dbReference type="EMBL" id="CAE6506018.1"/>
    </source>
</evidence>
<dbReference type="EMBL" id="CAJNAP010000014">
    <property type="protein sequence ID" value="CAE6506018.1"/>
    <property type="molecule type" value="Genomic_DNA"/>
</dbReference>
<proteinExistence type="predicted"/>
<evidence type="ECO:0000313" key="2">
    <source>
        <dbReference type="Proteomes" id="UP000601736"/>
    </source>
</evidence>